<dbReference type="Proteomes" id="UP000675664">
    <property type="component" value="Unassembled WGS sequence"/>
</dbReference>
<reference evidence="2" key="2">
    <citation type="submission" date="2021-04" db="EMBL/GenBank/DDBJ databases">
        <authorList>
            <person name="Liu J."/>
        </authorList>
    </citation>
    <scope>NUCLEOTIDE SEQUENCE</scope>
    <source>
        <strain evidence="2">BAD-6</strain>
    </source>
</reference>
<gene>
    <name evidence="2" type="ORF">KCX82_07415</name>
</gene>
<dbReference type="GO" id="GO:0005886">
    <property type="term" value="C:plasma membrane"/>
    <property type="evidence" value="ECO:0007669"/>
    <property type="project" value="TreeGrafter"/>
</dbReference>
<dbReference type="PIRSF" id="PIRSF016789">
    <property type="entry name" value="DUF454"/>
    <property type="match status" value="1"/>
</dbReference>
<evidence type="ECO:0000313" key="3">
    <source>
        <dbReference type="Proteomes" id="UP000675664"/>
    </source>
</evidence>
<name>A0A8J7VZQ4_9FIRM</name>
<reference evidence="2" key="1">
    <citation type="submission" date="2021-04" db="EMBL/GenBank/DDBJ databases">
        <title>Sinoanaerobacter chloroacetimidivorans sp. nov., an obligate anaerobic bacterium isolated from anaerobic sludge.</title>
        <authorList>
            <person name="Bao Y."/>
        </authorList>
    </citation>
    <scope>NUCLEOTIDE SEQUENCE</scope>
    <source>
        <strain evidence="2">BAD-6</strain>
    </source>
</reference>
<feature type="transmembrane region" description="Helical" evidence="1">
    <location>
        <begin position="7"/>
        <end position="26"/>
    </location>
</feature>
<keyword evidence="3" id="KW-1185">Reference proteome</keyword>
<keyword evidence="1" id="KW-0472">Membrane</keyword>
<dbReference type="PANTHER" id="PTHR35813">
    <property type="entry name" value="INNER MEMBRANE PROTEIN YBAN"/>
    <property type="match status" value="1"/>
</dbReference>
<proteinExistence type="predicted"/>
<organism evidence="2 3">
    <name type="scientific">Sinanaerobacter chloroacetimidivorans</name>
    <dbReference type="NCBI Taxonomy" id="2818044"/>
    <lineage>
        <taxon>Bacteria</taxon>
        <taxon>Bacillati</taxon>
        <taxon>Bacillota</taxon>
        <taxon>Clostridia</taxon>
        <taxon>Peptostreptococcales</taxon>
        <taxon>Anaerovoracaceae</taxon>
        <taxon>Sinanaerobacter</taxon>
    </lineage>
</organism>
<keyword evidence="1" id="KW-0812">Transmembrane</keyword>
<evidence type="ECO:0000256" key="1">
    <source>
        <dbReference type="SAM" id="Phobius"/>
    </source>
</evidence>
<comment type="caution">
    <text evidence="2">The sequence shown here is derived from an EMBL/GenBank/DDBJ whole genome shotgun (WGS) entry which is preliminary data.</text>
</comment>
<protein>
    <submittedName>
        <fullName evidence="2">YbaN family protein</fullName>
    </submittedName>
</protein>
<keyword evidence="1" id="KW-1133">Transmembrane helix</keyword>
<dbReference type="EMBL" id="JAGSND010000004">
    <property type="protein sequence ID" value="MBR0597694.1"/>
    <property type="molecule type" value="Genomic_DNA"/>
</dbReference>
<dbReference type="AlphaFoldDB" id="A0A8J7VZQ4"/>
<dbReference type="InterPro" id="IPR007401">
    <property type="entry name" value="DUF454"/>
</dbReference>
<evidence type="ECO:0000313" key="2">
    <source>
        <dbReference type="EMBL" id="MBR0597694.1"/>
    </source>
</evidence>
<dbReference type="PANTHER" id="PTHR35813:SF1">
    <property type="entry name" value="INNER MEMBRANE PROTEIN YBAN"/>
    <property type="match status" value="1"/>
</dbReference>
<sequence>MMKVKKILLVIAGILFLIIGAIGIVVPVLPTTPLVILSAICFSGSSEKLYQMLLKSKYFGSYIENYRNKTGVPAEVKRRAIFFLWAMLGISMFLSKNPKIIILLAAVGIGVTIHICSLKKKEEKS</sequence>
<accession>A0A8J7VZQ4</accession>
<dbReference type="Pfam" id="PF04304">
    <property type="entry name" value="DUF454"/>
    <property type="match status" value="1"/>
</dbReference>
<feature type="transmembrane region" description="Helical" evidence="1">
    <location>
        <begin position="100"/>
        <end position="118"/>
    </location>
</feature>